<gene>
    <name evidence="3" type="ORF">ISP18_16970</name>
</gene>
<proteinExistence type="inferred from homology"/>
<dbReference type="Proteomes" id="UP001620409">
    <property type="component" value="Unassembled WGS sequence"/>
</dbReference>
<organism evidence="3 4">
    <name type="scientific">Dyella humi</name>
    <dbReference type="NCBI Taxonomy" id="1770547"/>
    <lineage>
        <taxon>Bacteria</taxon>
        <taxon>Pseudomonadati</taxon>
        <taxon>Pseudomonadota</taxon>
        <taxon>Gammaproteobacteria</taxon>
        <taxon>Lysobacterales</taxon>
        <taxon>Rhodanobacteraceae</taxon>
        <taxon>Dyella</taxon>
    </lineage>
</organism>
<sequence>MDIVVKCAGLASEASFWQAYLDAAKPEGAANFGRNLDAFRDAILGGGPGWPGECVLRLVNFDQLRAIDGGRLCIDLEWLAAESRHVTIRFE</sequence>
<name>A0ABW8INJ9_9GAMM</name>
<dbReference type="Pfam" id="PF01337">
    <property type="entry name" value="Barstar"/>
    <property type="match status" value="1"/>
</dbReference>
<comment type="similarity">
    <text evidence="1">Belongs to the barstar family.</text>
</comment>
<feature type="domain" description="Barstar (barnase inhibitor)" evidence="2">
    <location>
        <begin position="3"/>
        <end position="69"/>
    </location>
</feature>
<dbReference type="InterPro" id="IPR035905">
    <property type="entry name" value="Barstar-like_sf"/>
</dbReference>
<evidence type="ECO:0000313" key="4">
    <source>
        <dbReference type="Proteomes" id="UP001620409"/>
    </source>
</evidence>
<evidence type="ECO:0000313" key="3">
    <source>
        <dbReference type="EMBL" id="MFK2856300.1"/>
    </source>
</evidence>
<protein>
    <recommendedName>
        <fullName evidence="2">Barstar (barnase inhibitor) domain-containing protein</fullName>
    </recommendedName>
</protein>
<keyword evidence="4" id="KW-1185">Reference proteome</keyword>
<reference evidence="3 4" key="1">
    <citation type="submission" date="2020-10" db="EMBL/GenBank/DDBJ databases">
        <title>Phylogeny of dyella-like bacteria.</title>
        <authorList>
            <person name="Fu J."/>
        </authorList>
    </citation>
    <scope>NUCLEOTIDE SEQUENCE [LARGE SCALE GENOMIC DNA]</scope>
    <source>
        <strain evidence="3 4">DHG40</strain>
    </source>
</reference>
<accession>A0ABW8INJ9</accession>
<evidence type="ECO:0000259" key="2">
    <source>
        <dbReference type="Pfam" id="PF01337"/>
    </source>
</evidence>
<dbReference type="Gene3D" id="3.30.370.10">
    <property type="entry name" value="Barstar-like"/>
    <property type="match status" value="1"/>
</dbReference>
<dbReference type="EMBL" id="JADIKI010000023">
    <property type="protein sequence ID" value="MFK2856300.1"/>
    <property type="molecule type" value="Genomic_DNA"/>
</dbReference>
<dbReference type="SUPFAM" id="SSF52038">
    <property type="entry name" value="Barstar-related"/>
    <property type="match status" value="1"/>
</dbReference>
<comment type="caution">
    <text evidence="3">The sequence shown here is derived from an EMBL/GenBank/DDBJ whole genome shotgun (WGS) entry which is preliminary data.</text>
</comment>
<dbReference type="RefSeq" id="WP_380014773.1">
    <property type="nucleotide sequence ID" value="NZ_JADIKI010000023.1"/>
</dbReference>
<dbReference type="InterPro" id="IPR000468">
    <property type="entry name" value="Barstar"/>
</dbReference>
<evidence type="ECO:0000256" key="1">
    <source>
        <dbReference type="ARBA" id="ARBA00006845"/>
    </source>
</evidence>